<keyword evidence="3" id="KW-1185">Reference proteome</keyword>
<accession>A0A934TN08</accession>
<protein>
    <recommendedName>
        <fullName evidence="1">DUF6473 domain-containing protein</fullName>
    </recommendedName>
</protein>
<evidence type="ECO:0000259" key="1">
    <source>
        <dbReference type="Pfam" id="PF20078"/>
    </source>
</evidence>
<dbReference type="EMBL" id="NHSD01000285">
    <property type="protein sequence ID" value="MBK5928038.1"/>
    <property type="molecule type" value="Genomic_DNA"/>
</dbReference>
<reference evidence="2" key="2">
    <citation type="journal article" date="2020" name="Microorganisms">
        <title>Osmotic Adaptation and Compatible Solute Biosynthesis of Phototrophic Bacteria as Revealed from Genome Analyses.</title>
        <authorList>
            <person name="Imhoff J.F."/>
            <person name="Rahn T."/>
            <person name="Kunzel S."/>
            <person name="Keller A."/>
            <person name="Neulinger S.C."/>
        </authorList>
    </citation>
    <scope>NUCLEOTIDE SEQUENCE</scope>
    <source>
        <strain evidence="2">LMG 28126</strain>
    </source>
</reference>
<name>A0A934TN08_9RHOB</name>
<reference evidence="2" key="1">
    <citation type="submission" date="2017-05" db="EMBL/GenBank/DDBJ databases">
        <authorList>
            <person name="Imhoff J.F."/>
            <person name="Rahn T."/>
            <person name="Kuenzel S."/>
            <person name="Neulinger S.C."/>
        </authorList>
    </citation>
    <scope>NUCLEOTIDE SEQUENCE</scope>
    <source>
        <strain evidence="2">LMG 28126</strain>
    </source>
</reference>
<comment type="caution">
    <text evidence="2">The sequence shown here is derived from an EMBL/GenBank/DDBJ whole genome shotgun (WGS) entry which is preliminary data.</text>
</comment>
<proteinExistence type="predicted"/>
<organism evidence="2 3">
    <name type="scientific">Rhodobaculum claviforme</name>
    <dbReference type="NCBI Taxonomy" id="1549854"/>
    <lineage>
        <taxon>Bacteria</taxon>
        <taxon>Pseudomonadati</taxon>
        <taxon>Pseudomonadota</taxon>
        <taxon>Alphaproteobacteria</taxon>
        <taxon>Rhodobacterales</taxon>
        <taxon>Paracoccaceae</taxon>
        <taxon>Rhodobaculum</taxon>
    </lineage>
</organism>
<dbReference type="InterPro" id="IPR045524">
    <property type="entry name" value="DUF6473"/>
</dbReference>
<sequence>MGLDGTYCGYVGSRLRFRGPARSLDGPYVAALGGAATFGKGVARPWPHLLEGTTGHRVVNFGAVGAGPEALAHDLGVIAACRRAQAVVVQLSGAGQVTTPLYRVHPRRNDRFLEAGAELRAQWPEVDFSAFTFTGQMLDALHACDPGRFTAMAERLRTAWTARMAEVLDRLAGTGRPVLLLWLRERPAHGGAHPALITRSAVDPLIAHSAGLVVAPPPGGRLSPAALPETATHVAAAAALAPLVDQLGTTRPRAAG</sequence>
<dbReference type="Pfam" id="PF20078">
    <property type="entry name" value="DUF6473"/>
    <property type="match status" value="1"/>
</dbReference>
<dbReference type="AlphaFoldDB" id="A0A934TN08"/>
<dbReference type="Proteomes" id="UP000706333">
    <property type="component" value="Unassembled WGS sequence"/>
</dbReference>
<evidence type="ECO:0000313" key="3">
    <source>
        <dbReference type="Proteomes" id="UP000706333"/>
    </source>
</evidence>
<gene>
    <name evidence="2" type="ORF">CCR87_11990</name>
</gene>
<feature type="domain" description="DUF6473" evidence="1">
    <location>
        <begin position="3"/>
        <end position="217"/>
    </location>
</feature>
<evidence type="ECO:0000313" key="2">
    <source>
        <dbReference type="EMBL" id="MBK5928038.1"/>
    </source>
</evidence>